<dbReference type="EMBL" id="RHIB01000001">
    <property type="protein sequence ID" value="RNA69780.1"/>
    <property type="molecule type" value="Genomic_DNA"/>
</dbReference>
<proteinExistence type="predicted"/>
<evidence type="ECO:0000256" key="1">
    <source>
        <dbReference type="SAM" id="Phobius"/>
    </source>
</evidence>
<feature type="transmembrane region" description="Helical" evidence="1">
    <location>
        <begin position="84"/>
        <end position="100"/>
    </location>
</feature>
<organism evidence="2 3">
    <name type="scientific">Alteribacter keqinensis</name>
    <dbReference type="NCBI Taxonomy" id="2483800"/>
    <lineage>
        <taxon>Bacteria</taxon>
        <taxon>Bacillati</taxon>
        <taxon>Bacillota</taxon>
        <taxon>Bacilli</taxon>
        <taxon>Bacillales</taxon>
        <taxon>Bacillaceae</taxon>
        <taxon>Alteribacter</taxon>
    </lineage>
</organism>
<keyword evidence="1" id="KW-0812">Transmembrane</keyword>
<keyword evidence="1" id="KW-1133">Transmembrane helix</keyword>
<gene>
    <name evidence="2" type="ORF">EBO34_07550</name>
</gene>
<evidence type="ECO:0008006" key="4">
    <source>
        <dbReference type="Google" id="ProtNLM"/>
    </source>
</evidence>
<dbReference type="Pfam" id="PF14036">
    <property type="entry name" value="YlaH"/>
    <property type="match status" value="1"/>
</dbReference>
<dbReference type="InterPro" id="IPR025620">
    <property type="entry name" value="YlaH"/>
</dbReference>
<keyword evidence="3" id="KW-1185">Reference proteome</keyword>
<comment type="caution">
    <text evidence="2">The sequence shown here is derived from an EMBL/GenBank/DDBJ whole genome shotgun (WGS) entry which is preliminary data.</text>
</comment>
<dbReference type="Proteomes" id="UP000278746">
    <property type="component" value="Unassembled WGS sequence"/>
</dbReference>
<keyword evidence="1" id="KW-0472">Membrane</keyword>
<accession>A0A3M7TVT7</accession>
<sequence>MLLATQKTPGEFNLTPIAELFGAQNPENFLFAYWMLFLLINIMTVLVFNLGFARKLPVLKMVVVYVMMLFGNLFITFLAFSLPIIESLFVAAVVLGVYRIQMRRRKKEDGETGEPAENRQ</sequence>
<dbReference type="AlphaFoldDB" id="A0A3M7TVT7"/>
<protein>
    <recommendedName>
        <fullName evidence="4">YlaH-like protein</fullName>
    </recommendedName>
</protein>
<dbReference type="OrthoDB" id="2680377at2"/>
<feature type="transmembrane region" description="Helical" evidence="1">
    <location>
        <begin position="31"/>
        <end position="51"/>
    </location>
</feature>
<reference evidence="2 3" key="1">
    <citation type="submission" date="2018-10" db="EMBL/GenBank/DDBJ databases">
        <title>Bacillus Keqinensis sp. nov., a moderately halophilic bacterium isolated from a saline-alkaline lake.</title>
        <authorList>
            <person name="Wang H."/>
        </authorList>
    </citation>
    <scope>NUCLEOTIDE SEQUENCE [LARGE SCALE GENOMIC DNA]</scope>
    <source>
        <strain evidence="2 3">KQ-3</strain>
    </source>
</reference>
<evidence type="ECO:0000313" key="3">
    <source>
        <dbReference type="Proteomes" id="UP000278746"/>
    </source>
</evidence>
<name>A0A3M7TVT7_9BACI</name>
<dbReference type="RefSeq" id="WP_122897293.1">
    <property type="nucleotide sequence ID" value="NZ_RHIB01000001.1"/>
</dbReference>
<evidence type="ECO:0000313" key="2">
    <source>
        <dbReference type="EMBL" id="RNA69780.1"/>
    </source>
</evidence>